<evidence type="ECO:0000313" key="6">
    <source>
        <dbReference type="EMBL" id="QDU72945.1"/>
    </source>
</evidence>
<dbReference type="PANTHER" id="PTHR32347:SF23">
    <property type="entry name" value="BLL5650 PROTEIN"/>
    <property type="match status" value="1"/>
</dbReference>
<evidence type="ECO:0000313" key="7">
    <source>
        <dbReference type="Proteomes" id="UP000320386"/>
    </source>
</evidence>
<feature type="transmembrane region" description="Helical" evidence="5">
    <location>
        <begin position="168"/>
        <end position="186"/>
    </location>
</feature>
<dbReference type="RefSeq" id="WP_145447091.1">
    <property type="nucleotide sequence ID" value="NZ_CP036280.1"/>
</dbReference>
<evidence type="ECO:0000256" key="3">
    <source>
        <dbReference type="SAM" id="Coils"/>
    </source>
</evidence>
<dbReference type="PANTHER" id="PTHR32347">
    <property type="entry name" value="EFFLUX SYSTEM COMPONENT YKNX-RELATED"/>
    <property type="match status" value="1"/>
</dbReference>
<evidence type="ECO:0000256" key="1">
    <source>
        <dbReference type="ARBA" id="ARBA00004196"/>
    </source>
</evidence>
<feature type="transmembrane region" description="Helical" evidence="5">
    <location>
        <begin position="193"/>
        <end position="215"/>
    </location>
</feature>
<comment type="subcellular location">
    <subcellularLocation>
        <location evidence="1">Cell envelope</location>
    </subcellularLocation>
</comment>
<dbReference type="SUPFAM" id="SSF111369">
    <property type="entry name" value="HlyD-like secretion proteins"/>
    <property type="match status" value="1"/>
</dbReference>
<feature type="transmembrane region" description="Helical" evidence="5">
    <location>
        <begin position="262"/>
        <end position="284"/>
    </location>
</feature>
<organism evidence="6 7">
    <name type="scientific">Mucisphaera calidilacus</name>
    <dbReference type="NCBI Taxonomy" id="2527982"/>
    <lineage>
        <taxon>Bacteria</taxon>
        <taxon>Pseudomonadati</taxon>
        <taxon>Planctomycetota</taxon>
        <taxon>Phycisphaerae</taxon>
        <taxon>Phycisphaerales</taxon>
        <taxon>Phycisphaeraceae</taxon>
        <taxon>Mucisphaera</taxon>
    </lineage>
</organism>
<feature type="transmembrane region" description="Helical" evidence="5">
    <location>
        <begin position="135"/>
        <end position="156"/>
    </location>
</feature>
<feature type="transmembrane region" description="Helical" evidence="5">
    <location>
        <begin position="290"/>
        <end position="309"/>
    </location>
</feature>
<keyword evidence="2 3" id="KW-0175">Coiled coil</keyword>
<feature type="coiled-coil region" evidence="3">
    <location>
        <begin position="507"/>
        <end position="534"/>
    </location>
</feature>
<dbReference type="AlphaFoldDB" id="A0A518C142"/>
<feature type="transmembrane region" description="Helical" evidence="5">
    <location>
        <begin position="397"/>
        <end position="416"/>
    </location>
</feature>
<feature type="transmembrane region" description="Helical" evidence="5">
    <location>
        <begin position="368"/>
        <end position="391"/>
    </location>
</feature>
<evidence type="ECO:0000256" key="4">
    <source>
        <dbReference type="SAM" id="MobiDB-lite"/>
    </source>
</evidence>
<dbReference type="Proteomes" id="UP000320386">
    <property type="component" value="Chromosome"/>
</dbReference>
<feature type="region of interest" description="Disordered" evidence="4">
    <location>
        <begin position="656"/>
        <end position="676"/>
    </location>
</feature>
<feature type="region of interest" description="Disordered" evidence="4">
    <location>
        <begin position="1"/>
        <end position="26"/>
    </location>
</feature>
<gene>
    <name evidence="6" type="ORF">Pan265_28210</name>
</gene>
<dbReference type="EMBL" id="CP036280">
    <property type="protein sequence ID" value="QDU72945.1"/>
    <property type="molecule type" value="Genomic_DNA"/>
</dbReference>
<evidence type="ECO:0000256" key="5">
    <source>
        <dbReference type="SAM" id="Phobius"/>
    </source>
</evidence>
<keyword evidence="5" id="KW-0472">Membrane</keyword>
<keyword evidence="5" id="KW-0812">Transmembrane</keyword>
<keyword evidence="5" id="KW-1133">Transmembrane helix</keyword>
<dbReference type="GO" id="GO:0030313">
    <property type="term" value="C:cell envelope"/>
    <property type="evidence" value="ECO:0007669"/>
    <property type="project" value="UniProtKB-SubCell"/>
</dbReference>
<sequence>MVNPYKPRARAAGGGGGGQRENPLPPARADLLISPQLYHGQSVYVVKDPVGLTYFRLRPAEYYVYRQLDGHKTASEIERLAAERFPETELSAEEIQAFAMQLLGAGLLLPTDKDSAKRIRGIRDTRRKKMRAAKLRSFLFIKIPLFDPEAFLVWLYRYVGLFMTRPMMIFAVLWMTLSAAVALANLQGVSQLAFPVLSWTNALLFTAVFLTIKVIHEIGHGIAAHHHGLEVHETGVMLMVFLPLFYVDTSDAWTLPDKRDRLWITAGGVFIEMLFASVAVWVWIATEPGWVNQLAFNTMLSASVTSILFNANPLLRYDGYYFLMDWVEVPNLQTKAIKYLGQRFDLWALRVEPTEPEPDEAERMPRFFMGYALAAGAYRTMVLISITLIAWHLLDGVGLQAVGALLGMFALTTMILMPLYKGLKHVWSIQTQSGVRLAWSAVVAGLALLIAGTVWFFPVTETVLHPGVVLAERHQPIYARVDGELAEVYVETGSFAEAGEPIVRLSNRRLEDRVAELRVELSILEVEAALFRQRGELTDATAAEIKKDQIREQIALGESQIEKLIIRATMAGRVMAGTRLQGMLGVRVSRGQALGMLVSSEAPRVALVVPQDDAALVQPGHTARMRLWSMPWEEITGRVAAVERGVMATVPHRALNTAHGGEVDTNPSDPYKGEPSRPSVLAWIELDAADETSRWWVDGMTGRARVEVGRTRFGPQQWRRVRQALTLDWWI</sequence>
<proteinExistence type="predicted"/>
<protein>
    <submittedName>
        <fullName evidence="6">Uncharacterized protein</fullName>
    </submittedName>
</protein>
<dbReference type="OrthoDB" id="9759690at2"/>
<dbReference type="InterPro" id="IPR050465">
    <property type="entry name" value="UPF0194_transport"/>
</dbReference>
<keyword evidence="7" id="KW-1185">Reference proteome</keyword>
<feature type="transmembrane region" description="Helical" evidence="5">
    <location>
        <begin position="235"/>
        <end position="255"/>
    </location>
</feature>
<reference evidence="6 7" key="1">
    <citation type="submission" date="2019-02" db="EMBL/GenBank/DDBJ databases">
        <title>Deep-cultivation of Planctomycetes and their phenomic and genomic characterization uncovers novel biology.</title>
        <authorList>
            <person name="Wiegand S."/>
            <person name="Jogler M."/>
            <person name="Boedeker C."/>
            <person name="Pinto D."/>
            <person name="Vollmers J."/>
            <person name="Rivas-Marin E."/>
            <person name="Kohn T."/>
            <person name="Peeters S.H."/>
            <person name="Heuer A."/>
            <person name="Rast P."/>
            <person name="Oberbeckmann S."/>
            <person name="Bunk B."/>
            <person name="Jeske O."/>
            <person name="Meyerdierks A."/>
            <person name="Storesund J.E."/>
            <person name="Kallscheuer N."/>
            <person name="Luecker S."/>
            <person name="Lage O.M."/>
            <person name="Pohl T."/>
            <person name="Merkel B.J."/>
            <person name="Hornburger P."/>
            <person name="Mueller R.-W."/>
            <person name="Bruemmer F."/>
            <person name="Labrenz M."/>
            <person name="Spormann A.M."/>
            <person name="Op den Camp H."/>
            <person name="Overmann J."/>
            <person name="Amann R."/>
            <person name="Jetten M.S.M."/>
            <person name="Mascher T."/>
            <person name="Medema M.H."/>
            <person name="Devos D.P."/>
            <person name="Kaster A.-K."/>
            <person name="Ovreas L."/>
            <person name="Rohde M."/>
            <person name="Galperin M.Y."/>
            <person name="Jogler C."/>
        </authorList>
    </citation>
    <scope>NUCLEOTIDE SEQUENCE [LARGE SCALE GENOMIC DNA]</scope>
    <source>
        <strain evidence="6 7">Pan265</strain>
    </source>
</reference>
<accession>A0A518C142</accession>
<dbReference type="KEGG" id="mcad:Pan265_28210"/>
<dbReference type="CDD" id="cd05709">
    <property type="entry name" value="S2P-M50"/>
    <property type="match status" value="1"/>
</dbReference>
<name>A0A518C142_9BACT</name>
<feature type="transmembrane region" description="Helical" evidence="5">
    <location>
        <begin position="437"/>
        <end position="457"/>
    </location>
</feature>
<evidence type="ECO:0000256" key="2">
    <source>
        <dbReference type="ARBA" id="ARBA00023054"/>
    </source>
</evidence>